<evidence type="ECO:0000313" key="3">
    <source>
        <dbReference type="Proteomes" id="UP000824201"/>
    </source>
</evidence>
<proteinExistence type="predicted"/>
<feature type="transmembrane region" description="Helical" evidence="1">
    <location>
        <begin position="48"/>
        <end position="73"/>
    </location>
</feature>
<comment type="caution">
    <text evidence="2">The sequence shown here is derived from an EMBL/GenBank/DDBJ whole genome shotgun (WGS) entry which is preliminary data.</text>
</comment>
<dbReference type="AlphaFoldDB" id="A0A9D1EDE5"/>
<keyword evidence="1" id="KW-0812">Transmembrane</keyword>
<feature type="transmembrane region" description="Helical" evidence="1">
    <location>
        <begin position="16"/>
        <end position="42"/>
    </location>
</feature>
<gene>
    <name evidence="2" type="ORF">IAC96_05035</name>
</gene>
<accession>A0A9D1EDE5</accession>
<protein>
    <submittedName>
        <fullName evidence="2">Uncharacterized protein</fullName>
    </submittedName>
</protein>
<dbReference type="EMBL" id="DVHN01000056">
    <property type="protein sequence ID" value="HIR88297.1"/>
    <property type="molecule type" value="Genomic_DNA"/>
</dbReference>
<dbReference type="Proteomes" id="UP000824201">
    <property type="component" value="Unassembled WGS sequence"/>
</dbReference>
<sequence>MNEIFPIGRGVKRGNIVTLAVVCGIYLVAAYAMSFVAGVFSILPLVGWIVRIAGSLFKVYCAIGIVLAVLDFFKNK</sequence>
<evidence type="ECO:0000313" key="2">
    <source>
        <dbReference type="EMBL" id="HIR88297.1"/>
    </source>
</evidence>
<organism evidence="2 3">
    <name type="scientific">Candidatus Fimimorpha faecalis</name>
    <dbReference type="NCBI Taxonomy" id="2840824"/>
    <lineage>
        <taxon>Bacteria</taxon>
        <taxon>Bacillati</taxon>
        <taxon>Bacillota</taxon>
        <taxon>Clostridia</taxon>
        <taxon>Eubacteriales</taxon>
        <taxon>Candidatus Fimimorpha</taxon>
    </lineage>
</organism>
<reference evidence="2" key="1">
    <citation type="submission" date="2020-10" db="EMBL/GenBank/DDBJ databases">
        <authorList>
            <person name="Gilroy R."/>
        </authorList>
    </citation>
    <scope>NUCLEOTIDE SEQUENCE</scope>
    <source>
        <strain evidence="2">ChiW13-3771</strain>
    </source>
</reference>
<keyword evidence="1" id="KW-1133">Transmembrane helix</keyword>
<reference evidence="2" key="2">
    <citation type="journal article" date="2021" name="PeerJ">
        <title>Extensive microbial diversity within the chicken gut microbiome revealed by metagenomics and culture.</title>
        <authorList>
            <person name="Gilroy R."/>
            <person name="Ravi A."/>
            <person name="Getino M."/>
            <person name="Pursley I."/>
            <person name="Horton D.L."/>
            <person name="Alikhan N.F."/>
            <person name="Baker D."/>
            <person name="Gharbi K."/>
            <person name="Hall N."/>
            <person name="Watson M."/>
            <person name="Adriaenssens E.M."/>
            <person name="Foster-Nyarko E."/>
            <person name="Jarju S."/>
            <person name="Secka A."/>
            <person name="Antonio M."/>
            <person name="Oren A."/>
            <person name="Chaudhuri R.R."/>
            <person name="La Ragione R."/>
            <person name="Hildebrand F."/>
            <person name="Pallen M.J."/>
        </authorList>
    </citation>
    <scope>NUCLEOTIDE SEQUENCE</scope>
    <source>
        <strain evidence="2">ChiW13-3771</strain>
    </source>
</reference>
<keyword evidence="1" id="KW-0472">Membrane</keyword>
<name>A0A9D1EDE5_9FIRM</name>
<evidence type="ECO:0000256" key="1">
    <source>
        <dbReference type="SAM" id="Phobius"/>
    </source>
</evidence>